<evidence type="ECO:0000256" key="5">
    <source>
        <dbReference type="ARBA" id="ARBA00022989"/>
    </source>
</evidence>
<evidence type="ECO:0000259" key="8">
    <source>
        <dbReference type="PROSITE" id="PS50893"/>
    </source>
</evidence>
<dbReference type="InterPro" id="IPR003439">
    <property type="entry name" value="ABC_transporter-like_ATP-bd"/>
</dbReference>
<comment type="caution">
    <text evidence="10">The sequence shown here is derived from an EMBL/GenBank/DDBJ whole genome shotgun (WGS) entry which is preliminary data.</text>
</comment>
<feature type="transmembrane region" description="Helical" evidence="7">
    <location>
        <begin position="117"/>
        <end position="137"/>
    </location>
</feature>
<evidence type="ECO:0000256" key="2">
    <source>
        <dbReference type="ARBA" id="ARBA00022692"/>
    </source>
</evidence>
<feature type="transmembrane region" description="Helical" evidence="7">
    <location>
        <begin position="38"/>
        <end position="59"/>
    </location>
</feature>
<feature type="transmembrane region" description="Helical" evidence="7">
    <location>
        <begin position="143"/>
        <end position="163"/>
    </location>
</feature>
<dbReference type="InterPro" id="IPR036640">
    <property type="entry name" value="ABC1_TM_sf"/>
</dbReference>
<dbReference type="InterPro" id="IPR039421">
    <property type="entry name" value="Type_1_exporter"/>
</dbReference>
<gene>
    <name evidence="10" type="ORF">J15TS10_42620</name>
</gene>
<dbReference type="PANTHER" id="PTHR24221:SF646">
    <property type="entry name" value="HAEMOLYSIN SECRETION ATP-BINDING PROTEIN"/>
    <property type="match status" value="1"/>
</dbReference>
<accession>A0ABQ4MWZ5</accession>
<keyword evidence="6 7" id="KW-0472">Membrane</keyword>
<proteinExistence type="predicted"/>
<dbReference type="Pfam" id="PF00005">
    <property type="entry name" value="ABC_tran"/>
    <property type="match status" value="1"/>
</dbReference>
<feature type="transmembrane region" description="Helical" evidence="7">
    <location>
        <begin position="229"/>
        <end position="252"/>
    </location>
</feature>
<organism evidence="10 11">
    <name type="scientific">Paenibacillus woosongensis</name>
    <dbReference type="NCBI Taxonomy" id="307580"/>
    <lineage>
        <taxon>Bacteria</taxon>
        <taxon>Bacillati</taxon>
        <taxon>Bacillota</taxon>
        <taxon>Bacilli</taxon>
        <taxon>Bacillales</taxon>
        <taxon>Paenibacillaceae</taxon>
        <taxon>Paenibacillus</taxon>
    </lineage>
</organism>
<name>A0ABQ4MWZ5_9BACL</name>
<keyword evidence="4" id="KW-0067">ATP-binding</keyword>
<dbReference type="EMBL" id="BOSM01000009">
    <property type="protein sequence ID" value="GIP60448.1"/>
    <property type="molecule type" value="Genomic_DNA"/>
</dbReference>
<evidence type="ECO:0000313" key="11">
    <source>
        <dbReference type="Proteomes" id="UP000681290"/>
    </source>
</evidence>
<dbReference type="InterPro" id="IPR027417">
    <property type="entry name" value="P-loop_NTPase"/>
</dbReference>
<feature type="transmembrane region" description="Helical" evidence="7">
    <location>
        <begin position="258"/>
        <end position="285"/>
    </location>
</feature>
<dbReference type="InterPro" id="IPR011527">
    <property type="entry name" value="ABC1_TM_dom"/>
</dbReference>
<evidence type="ECO:0000313" key="10">
    <source>
        <dbReference type="EMBL" id="GIP60448.1"/>
    </source>
</evidence>
<evidence type="ECO:0000259" key="9">
    <source>
        <dbReference type="PROSITE" id="PS50929"/>
    </source>
</evidence>
<dbReference type="InterPro" id="IPR003593">
    <property type="entry name" value="AAA+_ATPase"/>
</dbReference>
<keyword evidence="2 7" id="KW-0812">Transmembrane</keyword>
<protein>
    <submittedName>
        <fullName evidence="10">ABC transporter permease</fullName>
    </submittedName>
</protein>
<evidence type="ECO:0000256" key="3">
    <source>
        <dbReference type="ARBA" id="ARBA00022741"/>
    </source>
</evidence>
<dbReference type="PANTHER" id="PTHR24221">
    <property type="entry name" value="ATP-BINDING CASSETTE SUB-FAMILY B"/>
    <property type="match status" value="1"/>
</dbReference>
<dbReference type="Proteomes" id="UP000681290">
    <property type="component" value="Unassembled WGS sequence"/>
</dbReference>
<dbReference type="SMART" id="SM00382">
    <property type="entry name" value="AAA"/>
    <property type="match status" value="1"/>
</dbReference>
<dbReference type="SUPFAM" id="SSF52540">
    <property type="entry name" value="P-loop containing nucleoside triphosphate hydrolases"/>
    <property type="match status" value="1"/>
</dbReference>
<dbReference type="SUPFAM" id="SSF90123">
    <property type="entry name" value="ABC transporter transmembrane region"/>
    <property type="match status" value="1"/>
</dbReference>
<sequence>MSAWIFIMFILAFIPTVQIWLHKVLIDQVSTLSTGQGSIYIVMFSLFIYYGSGFVLVTITEIQKYIYTIVQQDANMKMKHDLLKKINAVPLQHFEDHAFFNQMTMAQTALNMGCFDFIQYLFQGLKTILTIISVFGLLAYVSWALPLGLIVSTIPGILLLFIAKKKRFRFTLHSTEEGREMDYLYRLLQLKESAREIRIFQLAEHLISRWKQIQLNFRGFQLKNKKQEALGGTFGSMFMTSSAIVVGLLLLWQVKDGAISIGSFVALIASVLMIQGLVGGLSAVVMQLWESLFNLNHYYSFLNKNIETGQGTLPFPKPHFHAIEFQEVSFRYGKHKESIRNVSLQIRQGEKIAIVGENGAGKTTLVQLMLGLYSPTQGRILIGGVDIREIDQTSFLAKVTCVFQDFVRYRLSLRDNVGFGHLADIENDEKIRGVLENTGLNSLVKQLPQGLETKLSSQFISGQELSGGQWQRVAIARALMKNAEIVILDEPTAALDPRTEVDIIQQMHQLSNQKTSIIISHRLGPARLCDRILVMKQGEIIEIGNHKELLSLNGEYAKMYRTQSQWYQDTENESRRAL</sequence>
<reference evidence="10 11" key="1">
    <citation type="submission" date="2021-03" db="EMBL/GenBank/DDBJ databases">
        <title>Antimicrobial resistance genes in bacteria isolated from Japanese honey, and their potential for conferring macrolide and lincosamide resistance in the American foulbrood pathogen Paenibacillus larvae.</title>
        <authorList>
            <person name="Okamoto M."/>
            <person name="Kumagai M."/>
            <person name="Kanamori H."/>
            <person name="Takamatsu D."/>
        </authorList>
    </citation>
    <scope>NUCLEOTIDE SEQUENCE [LARGE SCALE GENOMIC DNA]</scope>
    <source>
        <strain evidence="10 11">J15TS10</strain>
    </source>
</reference>
<dbReference type="PROSITE" id="PS00211">
    <property type="entry name" value="ABC_TRANSPORTER_1"/>
    <property type="match status" value="1"/>
</dbReference>
<feature type="domain" description="ABC transmembrane type-1" evidence="9">
    <location>
        <begin position="5"/>
        <end position="288"/>
    </location>
</feature>
<evidence type="ECO:0000256" key="6">
    <source>
        <dbReference type="ARBA" id="ARBA00023136"/>
    </source>
</evidence>
<dbReference type="Gene3D" id="3.40.50.300">
    <property type="entry name" value="P-loop containing nucleotide triphosphate hydrolases"/>
    <property type="match status" value="1"/>
</dbReference>
<keyword evidence="5 7" id="KW-1133">Transmembrane helix</keyword>
<feature type="domain" description="ABC transporter" evidence="8">
    <location>
        <begin position="323"/>
        <end position="562"/>
    </location>
</feature>
<evidence type="ECO:0000256" key="1">
    <source>
        <dbReference type="ARBA" id="ARBA00004651"/>
    </source>
</evidence>
<dbReference type="PROSITE" id="PS50893">
    <property type="entry name" value="ABC_TRANSPORTER_2"/>
    <property type="match status" value="1"/>
</dbReference>
<evidence type="ECO:0000256" key="4">
    <source>
        <dbReference type="ARBA" id="ARBA00022840"/>
    </source>
</evidence>
<keyword evidence="3" id="KW-0547">Nucleotide-binding</keyword>
<dbReference type="InterPro" id="IPR017871">
    <property type="entry name" value="ABC_transporter-like_CS"/>
</dbReference>
<evidence type="ECO:0000256" key="7">
    <source>
        <dbReference type="SAM" id="Phobius"/>
    </source>
</evidence>
<dbReference type="PROSITE" id="PS50929">
    <property type="entry name" value="ABC_TM1F"/>
    <property type="match status" value="1"/>
</dbReference>
<dbReference type="Pfam" id="PF00664">
    <property type="entry name" value="ABC_membrane"/>
    <property type="match status" value="1"/>
</dbReference>
<keyword evidence="11" id="KW-1185">Reference proteome</keyword>
<comment type="subcellular location">
    <subcellularLocation>
        <location evidence="1">Cell membrane</location>
        <topology evidence="1">Multi-pass membrane protein</topology>
    </subcellularLocation>
</comment>
<dbReference type="Gene3D" id="1.20.1560.10">
    <property type="entry name" value="ABC transporter type 1, transmembrane domain"/>
    <property type="match status" value="1"/>
</dbReference>